<feature type="transmembrane region" description="Helical" evidence="1">
    <location>
        <begin position="62"/>
        <end position="79"/>
    </location>
</feature>
<dbReference type="EMBL" id="LN555523">
    <property type="protein sequence ID" value="CED94238.1"/>
    <property type="molecule type" value="Genomic_DNA"/>
</dbReference>
<protein>
    <submittedName>
        <fullName evidence="3">VanZ family protein</fullName>
    </submittedName>
</protein>
<organism evidence="3 4">
    <name type="scientific">Romboutsia ilealis</name>
    <dbReference type="NCBI Taxonomy" id="1115758"/>
    <lineage>
        <taxon>Bacteria</taxon>
        <taxon>Bacillati</taxon>
        <taxon>Bacillota</taxon>
        <taxon>Clostridia</taxon>
        <taxon>Peptostreptococcales</taxon>
        <taxon>Peptostreptococcaceae</taxon>
        <taxon>Romboutsia</taxon>
    </lineage>
</organism>
<dbReference type="InterPro" id="IPR053150">
    <property type="entry name" value="Teicoplanin_resist-assoc"/>
</dbReference>
<keyword evidence="4" id="KW-1185">Reference proteome</keyword>
<dbReference type="Proteomes" id="UP000245622">
    <property type="component" value="Chromosome 1"/>
</dbReference>
<sequence length="167" mass="18428">MGDKKQLNLTKILFGVYFLILVWTLLFKLNFSLEELYRSRSINLIPFAGTATVNGRIHMAEIINNIIVFVPVGIYACMLKQEWSILNKISIAFFISLGIEVLQFVLAIGSTDITDLIGNTLGGVIGIGIFYLFAKFFKNKAIKILNILASSATVGLVGLLSILILVN</sequence>
<keyword evidence="1" id="KW-0472">Membrane</keyword>
<reference evidence="3 4" key="1">
    <citation type="submission" date="2014-04" db="EMBL/GenBank/DDBJ databases">
        <authorList>
            <person name="Hornung B.V."/>
        </authorList>
    </citation>
    <scope>NUCLEOTIDE SEQUENCE [LARGE SCALE GENOMIC DNA]</scope>
    <source>
        <strain evidence="3 4">CRIB</strain>
    </source>
</reference>
<keyword evidence="1" id="KW-1133">Transmembrane helix</keyword>
<feature type="transmembrane region" description="Helical" evidence="1">
    <location>
        <begin position="91"/>
        <end position="110"/>
    </location>
</feature>
<feature type="transmembrane region" description="Helical" evidence="1">
    <location>
        <begin position="145"/>
        <end position="166"/>
    </location>
</feature>
<proteinExistence type="predicted"/>
<name>A0A1V1I202_9FIRM</name>
<feature type="transmembrane region" description="Helical" evidence="1">
    <location>
        <begin position="12"/>
        <end position="31"/>
    </location>
</feature>
<keyword evidence="1" id="KW-0812">Transmembrane</keyword>
<gene>
    <name evidence="3" type="ORF">CRIB_1631</name>
</gene>
<dbReference type="PANTHER" id="PTHR36834">
    <property type="entry name" value="MEMBRANE PROTEIN-RELATED"/>
    <property type="match status" value="1"/>
</dbReference>
<feature type="transmembrane region" description="Helical" evidence="1">
    <location>
        <begin position="116"/>
        <end position="133"/>
    </location>
</feature>
<dbReference type="AlphaFoldDB" id="A0A1V1I202"/>
<dbReference type="PANTHER" id="PTHR36834:SF2">
    <property type="entry name" value="MEMBRANE PROTEIN"/>
    <property type="match status" value="1"/>
</dbReference>
<evidence type="ECO:0000313" key="4">
    <source>
        <dbReference type="Proteomes" id="UP000245622"/>
    </source>
</evidence>
<dbReference type="InterPro" id="IPR006976">
    <property type="entry name" value="VanZ-like"/>
</dbReference>
<dbReference type="Pfam" id="PF04892">
    <property type="entry name" value="VanZ"/>
    <property type="match status" value="1"/>
</dbReference>
<dbReference type="KEGG" id="ril:CRIB_1631"/>
<dbReference type="RefSeq" id="WP_180701775.1">
    <property type="nucleotide sequence ID" value="NZ_CAOWGD010000036.1"/>
</dbReference>
<evidence type="ECO:0000259" key="2">
    <source>
        <dbReference type="Pfam" id="PF04892"/>
    </source>
</evidence>
<dbReference type="GeneID" id="82205662"/>
<feature type="domain" description="VanZ-like" evidence="2">
    <location>
        <begin position="14"/>
        <end position="133"/>
    </location>
</feature>
<evidence type="ECO:0000256" key="1">
    <source>
        <dbReference type="SAM" id="Phobius"/>
    </source>
</evidence>
<accession>A0A1V1I202</accession>
<evidence type="ECO:0000313" key="3">
    <source>
        <dbReference type="EMBL" id="CED94238.1"/>
    </source>
</evidence>